<organism evidence="2 3">
    <name type="scientific">Didymella exigua CBS 183.55</name>
    <dbReference type="NCBI Taxonomy" id="1150837"/>
    <lineage>
        <taxon>Eukaryota</taxon>
        <taxon>Fungi</taxon>
        <taxon>Dikarya</taxon>
        <taxon>Ascomycota</taxon>
        <taxon>Pezizomycotina</taxon>
        <taxon>Dothideomycetes</taxon>
        <taxon>Pleosporomycetidae</taxon>
        <taxon>Pleosporales</taxon>
        <taxon>Pleosporineae</taxon>
        <taxon>Didymellaceae</taxon>
        <taxon>Didymella</taxon>
    </lineage>
</organism>
<dbReference type="RefSeq" id="XP_033449973.1">
    <property type="nucleotide sequence ID" value="XM_033587348.1"/>
</dbReference>
<feature type="chain" id="PRO_5025420187" evidence="1">
    <location>
        <begin position="17"/>
        <end position="126"/>
    </location>
</feature>
<gene>
    <name evidence="2" type="ORF">M421DRAFT_127262</name>
</gene>
<evidence type="ECO:0000313" key="2">
    <source>
        <dbReference type="EMBL" id="KAF1929725.1"/>
    </source>
</evidence>
<reference evidence="2" key="1">
    <citation type="journal article" date="2020" name="Stud. Mycol.">
        <title>101 Dothideomycetes genomes: a test case for predicting lifestyles and emergence of pathogens.</title>
        <authorList>
            <person name="Haridas S."/>
            <person name="Albert R."/>
            <person name="Binder M."/>
            <person name="Bloem J."/>
            <person name="Labutti K."/>
            <person name="Salamov A."/>
            <person name="Andreopoulos B."/>
            <person name="Baker S."/>
            <person name="Barry K."/>
            <person name="Bills G."/>
            <person name="Bluhm B."/>
            <person name="Cannon C."/>
            <person name="Castanera R."/>
            <person name="Culley D."/>
            <person name="Daum C."/>
            <person name="Ezra D."/>
            <person name="Gonzalez J."/>
            <person name="Henrissat B."/>
            <person name="Kuo A."/>
            <person name="Liang C."/>
            <person name="Lipzen A."/>
            <person name="Lutzoni F."/>
            <person name="Magnuson J."/>
            <person name="Mondo S."/>
            <person name="Nolan M."/>
            <person name="Ohm R."/>
            <person name="Pangilinan J."/>
            <person name="Park H.-J."/>
            <person name="Ramirez L."/>
            <person name="Alfaro M."/>
            <person name="Sun H."/>
            <person name="Tritt A."/>
            <person name="Yoshinaga Y."/>
            <person name="Zwiers L.-H."/>
            <person name="Turgeon B."/>
            <person name="Goodwin S."/>
            <person name="Spatafora J."/>
            <person name="Crous P."/>
            <person name="Grigoriev I."/>
        </authorList>
    </citation>
    <scope>NUCLEOTIDE SEQUENCE</scope>
    <source>
        <strain evidence="2">CBS 183.55</strain>
    </source>
</reference>
<evidence type="ECO:0000313" key="3">
    <source>
        <dbReference type="Proteomes" id="UP000800082"/>
    </source>
</evidence>
<keyword evidence="1" id="KW-0732">Signal</keyword>
<feature type="signal peptide" evidence="1">
    <location>
        <begin position="1"/>
        <end position="16"/>
    </location>
</feature>
<dbReference type="Proteomes" id="UP000800082">
    <property type="component" value="Unassembled WGS sequence"/>
</dbReference>
<name>A0A6A5RMS2_9PLEO</name>
<protein>
    <submittedName>
        <fullName evidence="2">Uncharacterized protein</fullName>
    </submittedName>
</protein>
<proteinExistence type="predicted"/>
<accession>A0A6A5RMS2</accession>
<sequence>MLCAALVCYLRSFVICGSGSLASRYAKVGNRRAVICSKKVPPSFLQVQARSCHGCGLNIMRLAVVTSRGQGKAGKLRSMGESLHANVPYAHQSTIDSFTSAVSTLDLKRLLSPKFPWRTELRLAKY</sequence>
<keyword evidence="3" id="KW-1185">Reference proteome</keyword>
<dbReference type="AlphaFoldDB" id="A0A6A5RMS2"/>
<dbReference type="GeneID" id="54344994"/>
<dbReference type="EMBL" id="ML978965">
    <property type="protein sequence ID" value="KAF1929725.1"/>
    <property type="molecule type" value="Genomic_DNA"/>
</dbReference>
<evidence type="ECO:0000256" key="1">
    <source>
        <dbReference type="SAM" id="SignalP"/>
    </source>
</evidence>